<dbReference type="PANTHER" id="PTHR46797">
    <property type="entry name" value="HTH-TYPE TRANSCRIPTIONAL REGULATOR"/>
    <property type="match status" value="1"/>
</dbReference>
<comment type="caution">
    <text evidence="3">The sequence shown here is derived from an EMBL/GenBank/DDBJ whole genome shotgun (WGS) entry which is preliminary data.</text>
</comment>
<keyword evidence="1" id="KW-0238">DNA-binding</keyword>
<dbReference type="InterPro" id="IPR010982">
    <property type="entry name" value="Lambda_DNA-bd_dom_sf"/>
</dbReference>
<accession>A0ABV8A6Y6</accession>
<evidence type="ECO:0000313" key="3">
    <source>
        <dbReference type="EMBL" id="MFC3861180.1"/>
    </source>
</evidence>
<organism evidence="3 4">
    <name type="scientific">Deinococcus antarcticus</name>
    <dbReference type="NCBI Taxonomy" id="1298767"/>
    <lineage>
        <taxon>Bacteria</taxon>
        <taxon>Thermotogati</taxon>
        <taxon>Deinococcota</taxon>
        <taxon>Deinococci</taxon>
        <taxon>Deinococcales</taxon>
        <taxon>Deinococcaceae</taxon>
        <taxon>Deinococcus</taxon>
    </lineage>
</organism>
<dbReference type="SMART" id="SM00530">
    <property type="entry name" value="HTH_XRE"/>
    <property type="match status" value="1"/>
</dbReference>
<dbReference type="RefSeq" id="WP_380077822.1">
    <property type="nucleotide sequence ID" value="NZ_JBHRZF010000131.1"/>
</dbReference>
<reference evidence="4" key="1">
    <citation type="journal article" date="2019" name="Int. J. Syst. Evol. Microbiol.">
        <title>The Global Catalogue of Microorganisms (GCM) 10K type strain sequencing project: providing services to taxonomists for standard genome sequencing and annotation.</title>
        <authorList>
            <consortium name="The Broad Institute Genomics Platform"/>
            <consortium name="The Broad Institute Genome Sequencing Center for Infectious Disease"/>
            <person name="Wu L."/>
            <person name="Ma J."/>
        </authorList>
    </citation>
    <scope>NUCLEOTIDE SEQUENCE [LARGE SCALE GENOMIC DNA]</scope>
    <source>
        <strain evidence="4">CCTCC AB 2013263</strain>
    </source>
</reference>
<dbReference type="CDD" id="cd00093">
    <property type="entry name" value="HTH_XRE"/>
    <property type="match status" value="1"/>
</dbReference>
<sequence>MPNTKPDNSPHETPSLGQELRRLRQLHGFTLKDVERTTGISNAYLSQVETGKIEKPSPAKLYALAEMYKVSYDKLMETAGHITRQSTEPRPSLAGTAFSSLGDLTPAEMDALATYLTVMRMKKNDAG</sequence>
<dbReference type="Proteomes" id="UP001595748">
    <property type="component" value="Unassembled WGS sequence"/>
</dbReference>
<evidence type="ECO:0000313" key="4">
    <source>
        <dbReference type="Proteomes" id="UP001595748"/>
    </source>
</evidence>
<dbReference type="Gene3D" id="1.10.260.40">
    <property type="entry name" value="lambda repressor-like DNA-binding domains"/>
    <property type="match status" value="1"/>
</dbReference>
<feature type="domain" description="HTH cro/C1-type" evidence="2">
    <location>
        <begin position="20"/>
        <end position="75"/>
    </location>
</feature>
<dbReference type="PANTHER" id="PTHR46797:SF1">
    <property type="entry name" value="METHYLPHOSPHONATE SYNTHASE"/>
    <property type="match status" value="1"/>
</dbReference>
<gene>
    <name evidence="3" type="ORF">ACFOPQ_10460</name>
</gene>
<proteinExistence type="predicted"/>
<keyword evidence="4" id="KW-1185">Reference proteome</keyword>
<evidence type="ECO:0000259" key="2">
    <source>
        <dbReference type="PROSITE" id="PS50943"/>
    </source>
</evidence>
<dbReference type="Pfam" id="PF01381">
    <property type="entry name" value="HTH_3"/>
    <property type="match status" value="1"/>
</dbReference>
<evidence type="ECO:0000256" key="1">
    <source>
        <dbReference type="ARBA" id="ARBA00023125"/>
    </source>
</evidence>
<dbReference type="EMBL" id="JBHRZF010000131">
    <property type="protein sequence ID" value="MFC3861180.1"/>
    <property type="molecule type" value="Genomic_DNA"/>
</dbReference>
<name>A0ABV8A6Y6_9DEIO</name>
<dbReference type="SUPFAM" id="SSF47413">
    <property type="entry name" value="lambda repressor-like DNA-binding domains"/>
    <property type="match status" value="1"/>
</dbReference>
<dbReference type="PROSITE" id="PS50943">
    <property type="entry name" value="HTH_CROC1"/>
    <property type="match status" value="1"/>
</dbReference>
<dbReference type="InterPro" id="IPR050807">
    <property type="entry name" value="TransReg_Diox_bact_type"/>
</dbReference>
<dbReference type="InterPro" id="IPR001387">
    <property type="entry name" value="Cro/C1-type_HTH"/>
</dbReference>
<protein>
    <submittedName>
        <fullName evidence="3">Helix-turn-helix domain-containing protein</fullName>
    </submittedName>
</protein>